<proteinExistence type="predicted"/>
<dbReference type="HOGENOM" id="CLU_2759575_0_0_1"/>
<organism evidence="2 3">
    <name type="scientific">Thanatephorus cucumeris (strain AG1-IB / isolate 7/3/14)</name>
    <name type="common">Lettuce bottom rot fungus</name>
    <name type="synonym">Rhizoctonia solani</name>
    <dbReference type="NCBI Taxonomy" id="1108050"/>
    <lineage>
        <taxon>Eukaryota</taxon>
        <taxon>Fungi</taxon>
        <taxon>Dikarya</taxon>
        <taxon>Basidiomycota</taxon>
        <taxon>Agaricomycotina</taxon>
        <taxon>Agaricomycetes</taxon>
        <taxon>Cantharellales</taxon>
        <taxon>Ceratobasidiaceae</taxon>
        <taxon>Rhizoctonia</taxon>
        <taxon>Rhizoctonia solani AG-1</taxon>
    </lineage>
</organism>
<feature type="compositionally biased region" description="Basic and acidic residues" evidence="1">
    <location>
        <begin position="1"/>
        <end position="12"/>
    </location>
</feature>
<dbReference type="EMBL" id="CAOJ01011408">
    <property type="protein sequence ID" value="CCO33366.1"/>
    <property type="molecule type" value="Genomic_DNA"/>
</dbReference>
<reference evidence="2 3" key="1">
    <citation type="journal article" date="2013" name="J. Biotechnol.">
        <title>Establishment and interpretation of the genome sequence of the phytopathogenic fungus Rhizoctonia solani AG1-IB isolate 7/3/14.</title>
        <authorList>
            <person name="Wibberg D.W."/>
            <person name="Jelonek L.J."/>
            <person name="Rupp O.R."/>
            <person name="Hennig M.H."/>
            <person name="Eikmeyer F.E."/>
            <person name="Goesmann A.G."/>
            <person name="Hartmann A.H."/>
            <person name="Borriss R.B."/>
            <person name="Grosch R.G."/>
            <person name="Puehler A.P."/>
            <person name="Schlueter A.S."/>
        </authorList>
    </citation>
    <scope>NUCLEOTIDE SEQUENCE [LARGE SCALE GENOMIC DNA]</scope>
    <source>
        <strain evidence="3">AG1-IB / isolate 7/3/14</strain>
    </source>
</reference>
<evidence type="ECO:0000313" key="3">
    <source>
        <dbReference type="Proteomes" id="UP000012065"/>
    </source>
</evidence>
<sequence length="70" mass="7349">MADLEKQPKTIDEAPVGTGSDAPAAPAPVNSTPRSITRPLAEYDGTELERVRTNDTQPLTGSSVTPARSD</sequence>
<evidence type="ECO:0000256" key="1">
    <source>
        <dbReference type="SAM" id="MobiDB-lite"/>
    </source>
</evidence>
<dbReference type="AlphaFoldDB" id="M5C1P5"/>
<name>M5C1P5_THACB</name>
<feature type="region of interest" description="Disordered" evidence="1">
    <location>
        <begin position="1"/>
        <end position="70"/>
    </location>
</feature>
<protein>
    <submittedName>
        <fullName evidence="2">Uncharacterized protein</fullName>
    </submittedName>
</protein>
<gene>
    <name evidence="2" type="ORF">BN14_07441</name>
</gene>
<comment type="caution">
    <text evidence="2">The sequence shown here is derived from an EMBL/GenBank/DDBJ whole genome shotgun (WGS) entry which is preliminary data.</text>
</comment>
<accession>M5C1P5</accession>
<feature type="compositionally biased region" description="Polar residues" evidence="1">
    <location>
        <begin position="54"/>
        <end position="70"/>
    </location>
</feature>
<evidence type="ECO:0000313" key="2">
    <source>
        <dbReference type="EMBL" id="CCO33366.1"/>
    </source>
</evidence>
<dbReference type="Proteomes" id="UP000012065">
    <property type="component" value="Unassembled WGS sequence"/>
</dbReference>